<dbReference type="EMBL" id="JRLW01000017">
    <property type="protein sequence ID" value="KGO87927.1"/>
    <property type="molecule type" value="Genomic_DNA"/>
</dbReference>
<keyword evidence="2" id="KW-1185">Reference proteome</keyword>
<dbReference type="eggNOG" id="COG4912">
    <property type="taxonomic scope" value="Bacteria"/>
</dbReference>
<dbReference type="Proteomes" id="UP000030121">
    <property type="component" value="Unassembled WGS sequence"/>
</dbReference>
<gene>
    <name evidence="1" type="ORF">Q764_12340</name>
</gene>
<organism evidence="1 2">
    <name type="scientific">Flavobacterium suncheonense GH29-5 = DSM 17707</name>
    <dbReference type="NCBI Taxonomy" id="1121899"/>
    <lineage>
        <taxon>Bacteria</taxon>
        <taxon>Pseudomonadati</taxon>
        <taxon>Bacteroidota</taxon>
        <taxon>Flavobacteriia</taxon>
        <taxon>Flavobacteriales</taxon>
        <taxon>Flavobacteriaceae</taxon>
        <taxon>Flavobacterium</taxon>
    </lineage>
</organism>
<dbReference type="Gene3D" id="1.25.40.290">
    <property type="entry name" value="ARM repeat domains"/>
    <property type="match status" value="1"/>
</dbReference>
<dbReference type="Gene3D" id="1.20.1660.10">
    <property type="entry name" value="Hypothetical protein (EF3068)"/>
    <property type="match status" value="1"/>
</dbReference>
<dbReference type="AlphaFoldDB" id="A0A0A2M5I2"/>
<dbReference type="SUPFAM" id="SSF48371">
    <property type="entry name" value="ARM repeat"/>
    <property type="match status" value="1"/>
</dbReference>
<name>A0A0A2M5I2_9FLAO</name>
<dbReference type="PANTHER" id="PTHR34070:SF1">
    <property type="entry name" value="DNA ALKYLATION REPAIR PROTEIN"/>
    <property type="match status" value="1"/>
</dbReference>
<dbReference type="InterPro" id="IPR014825">
    <property type="entry name" value="DNA_alkylation"/>
</dbReference>
<evidence type="ECO:0000313" key="2">
    <source>
        <dbReference type="Proteomes" id="UP000030121"/>
    </source>
</evidence>
<dbReference type="PANTHER" id="PTHR34070">
    <property type="entry name" value="ARMADILLO-TYPE FOLD"/>
    <property type="match status" value="1"/>
</dbReference>
<dbReference type="Pfam" id="PF08713">
    <property type="entry name" value="DNA_alkylation"/>
    <property type="match status" value="1"/>
</dbReference>
<accession>A0A0A2M5I2</accession>
<dbReference type="CDD" id="cd07064">
    <property type="entry name" value="AlkD_like_1"/>
    <property type="match status" value="1"/>
</dbReference>
<protein>
    <recommendedName>
        <fullName evidence="3">DNA alkylation repair protein</fullName>
    </recommendedName>
</protein>
<dbReference type="STRING" id="1121899.GCA_000430025_02420"/>
<evidence type="ECO:0000313" key="1">
    <source>
        <dbReference type="EMBL" id="KGO87927.1"/>
    </source>
</evidence>
<reference evidence="1 2" key="1">
    <citation type="submission" date="2013-09" db="EMBL/GenBank/DDBJ databases">
        <authorList>
            <person name="Zeng Z."/>
            <person name="Chen C."/>
        </authorList>
    </citation>
    <scope>NUCLEOTIDE SEQUENCE [LARGE SCALE GENOMIC DNA]</scope>
    <source>
        <strain evidence="1 2">GH29-5</strain>
    </source>
</reference>
<sequence length="221" mass="26072">MSFIAELEKVFRENAAAELAAPMEAYMKNNFSFLGIKTTPRRILFKEIWRLHKGEVKQNAREIALELYQKKEREFHYCAIEILIKELKNKYQKDDIQLLEKLIITHSWWDSVDTIAKYLLGNYLVQFPDEVQNVVHKFSNSDNMWLNRSAILFQLDYKAKTDAELLFSVCEKHAASKEFFIQKAIGWALRDYSRFNPKDVTEFVGKTNLKPLSQREALRNL</sequence>
<comment type="caution">
    <text evidence="1">The sequence shown here is derived from an EMBL/GenBank/DDBJ whole genome shotgun (WGS) entry which is preliminary data.</text>
</comment>
<dbReference type="RefSeq" id="WP_035744837.1">
    <property type="nucleotide sequence ID" value="NZ_JRLW01000017.1"/>
</dbReference>
<evidence type="ECO:0008006" key="3">
    <source>
        <dbReference type="Google" id="ProtNLM"/>
    </source>
</evidence>
<proteinExistence type="predicted"/>
<dbReference type="OrthoDB" id="9775346at2"/>
<dbReference type="InterPro" id="IPR016024">
    <property type="entry name" value="ARM-type_fold"/>
</dbReference>